<proteinExistence type="predicted"/>
<evidence type="ECO:0008006" key="8">
    <source>
        <dbReference type="Google" id="ProtNLM"/>
    </source>
</evidence>
<dbReference type="InterPro" id="IPR036138">
    <property type="entry name" value="PBP_dimer_sf"/>
</dbReference>
<dbReference type="Gene3D" id="3.40.710.10">
    <property type="entry name" value="DD-peptidase/beta-lactamase superfamily"/>
    <property type="match status" value="1"/>
</dbReference>
<dbReference type="SUPFAM" id="SSF56601">
    <property type="entry name" value="beta-lactamase/transpeptidase-like"/>
    <property type="match status" value="1"/>
</dbReference>
<evidence type="ECO:0000313" key="6">
    <source>
        <dbReference type="EMBL" id="OGF23999.1"/>
    </source>
</evidence>
<reference evidence="6 7" key="1">
    <citation type="journal article" date="2016" name="Nat. Commun.">
        <title>Thousands of microbial genomes shed light on interconnected biogeochemical processes in an aquifer system.</title>
        <authorList>
            <person name="Anantharaman K."/>
            <person name="Brown C.T."/>
            <person name="Hug L.A."/>
            <person name="Sharon I."/>
            <person name="Castelle C.J."/>
            <person name="Probst A.J."/>
            <person name="Thomas B.C."/>
            <person name="Singh A."/>
            <person name="Wilkins M.J."/>
            <person name="Karaoz U."/>
            <person name="Brodie E.L."/>
            <person name="Williams K.H."/>
            <person name="Hubbard S.S."/>
            <person name="Banfield J.F."/>
        </authorList>
    </citation>
    <scope>NUCLEOTIDE SEQUENCE [LARGE SCALE GENOMIC DNA]</scope>
</reference>
<feature type="domain" description="Penicillin-binding protein transpeptidase" evidence="4">
    <location>
        <begin position="365"/>
        <end position="674"/>
    </location>
</feature>
<dbReference type="Gene3D" id="3.30.450.330">
    <property type="match status" value="1"/>
</dbReference>
<dbReference type="Gene3D" id="3.90.1310.10">
    <property type="entry name" value="Penicillin-binding protein 2a (Domain 2)"/>
    <property type="match status" value="1"/>
</dbReference>
<dbReference type="GO" id="GO:0071555">
    <property type="term" value="P:cell wall organization"/>
    <property type="evidence" value="ECO:0007669"/>
    <property type="project" value="TreeGrafter"/>
</dbReference>
<evidence type="ECO:0000256" key="3">
    <source>
        <dbReference type="SAM" id="Phobius"/>
    </source>
</evidence>
<dbReference type="Pfam" id="PF00905">
    <property type="entry name" value="Transpeptidase"/>
    <property type="match status" value="1"/>
</dbReference>
<dbReference type="InterPro" id="IPR050515">
    <property type="entry name" value="Beta-lactam/transpept"/>
</dbReference>
<dbReference type="SUPFAM" id="SSF56519">
    <property type="entry name" value="Penicillin binding protein dimerisation domain"/>
    <property type="match status" value="1"/>
</dbReference>
<dbReference type="GO" id="GO:0008658">
    <property type="term" value="F:penicillin binding"/>
    <property type="evidence" value="ECO:0007669"/>
    <property type="project" value="InterPro"/>
</dbReference>
<dbReference type="AlphaFoldDB" id="A0A1F5SBH2"/>
<evidence type="ECO:0000259" key="5">
    <source>
        <dbReference type="Pfam" id="PF03717"/>
    </source>
</evidence>
<evidence type="ECO:0000259" key="4">
    <source>
        <dbReference type="Pfam" id="PF00905"/>
    </source>
</evidence>
<dbReference type="Proteomes" id="UP000178783">
    <property type="component" value="Unassembled WGS sequence"/>
</dbReference>
<organism evidence="6 7">
    <name type="scientific">Candidatus Falkowbacteria bacterium RIFCSPLOWO2_02_FULL_45_21</name>
    <dbReference type="NCBI Taxonomy" id="1797989"/>
    <lineage>
        <taxon>Bacteria</taxon>
        <taxon>Candidatus Falkowiibacteriota</taxon>
    </lineage>
</organism>
<accession>A0A1F5SBH2</accession>
<dbReference type="STRING" id="1797989.A3H66_02540"/>
<keyword evidence="2 3" id="KW-0472">Membrane</keyword>
<dbReference type="InterPro" id="IPR001460">
    <property type="entry name" value="PCN-bd_Tpept"/>
</dbReference>
<keyword evidence="3" id="KW-0812">Transmembrane</keyword>
<dbReference type="Pfam" id="PF03717">
    <property type="entry name" value="PBP_dimer"/>
    <property type="match status" value="1"/>
</dbReference>
<dbReference type="GO" id="GO:0005886">
    <property type="term" value="C:plasma membrane"/>
    <property type="evidence" value="ECO:0007669"/>
    <property type="project" value="TreeGrafter"/>
</dbReference>
<name>A0A1F5SBH2_9BACT</name>
<dbReference type="PANTHER" id="PTHR30627:SF1">
    <property type="entry name" value="PEPTIDOGLYCAN D,D-TRANSPEPTIDASE FTSI"/>
    <property type="match status" value="1"/>
</dbReference>
<evidence type="ECO:0000256" key="2">
    <source>
        <dbReference type="ARBA" id="ARBA00023136"/>
    </source>
</evidence>
<gene>
    <name evidence="6" type="ORF">A3H66_02540</name>
</gene>
<dbReference type="InterPro" id="IPR005311">
    <property type="entry name" value="PBP_dimer"/>
</dbReference>
<evidence type="ECO:0000313" key="7">
    <source>
        <dbReference type="Proteomes" id="UP000178783"/>
    </source>
</evidence>
<comment type="caution">
    <text evidence="6">The sequence shown here is derived from an EMBL/GenBank/DDBJ whole genome shotgun (WGS) entry which is preliminary data.</text>
</comment>
<protein>
    <recommendedName>
        <fullName evidence="8">Penicillin-binding protein transpeptidase domain-containing protein</fullName>
    </recommendedName>
</protein>
<dbReference type="PANTHER" id="PTHR30627">
    <property type="entry name" value="PEPTIDOGLYCAN D,D-TRANSPEPTIDASE"/>
    <property type="match status" value="1"/>
</dbReference>
<comment type="subcellular location">
    <subcellularLocation>
        <location evidence="1">Membrane</location>
    </subcellularLocation>
</comment>
<feature type="domain" description="Penicillin-binding protein dimerisation" evidence="5">
    <location>
        <begin position="83"/>
        <end position="321"/>
    </location>
</feature>
<evidence type="ECO:0000256" key="1">
    <source>
        <dbReference type="ARBA" id="ARBA00004370"/>
    </source>
</evidence>
<keyword evidence="3" id="KW-1133">Transmembrane helix</keyword>
<dbReference type="EMBL" id="MFFW01000040">
    <property type="protein sequence ID" value="OGF23999.1"/>
    <property type="molecule type" value="Genomic_DNA"/>
</dbReference>
<dbReference type="InterPro" id="IPR012338">
    <property type="entry name" value="Beta-lactam/transpept-like"/>
</dbReference>
<feature type="transmembrane region" description="Helical" evidence="3">
    <location>
        <begin position="21"/>
        <end position="38"/>
    </location>
</feature>
<sequence>MSFWKKGQRNFDKINNSRINLIIAIIFLLAGYIIYKLFNLQVLNYELYYNLASNQHQIYNLLEPERGRIFIQNDDQSAANQLYPMATNKNFYLLFAVPKDIKEAELISQQLYLTFKSGKIEKEVDELLKSEERARLKAQIDALGNLDSENKKIKLAEIMANQQKLLADKQFLEMKKVRREAEINSRKAAIVEAFLKKLKKAGDVYEPLEQKVDETILKKFYLALSRPVENIKLEDLEIENNALYFINHGKKETLIIPGINFSEKSYRYYPEGNLGSNLIGFVGFVGNKQKGRYGLEGYFDQELSGRPGSIKIERDARGQAIIIKDREYFKAENGVDLILTINRSVQFMACKKLNEAVARHGADGGSVIVMEPKTGAILAMCSNPDYDANEYQAASDISVFTNPAIFSQYEPGSIFKVITMAMALDQEKITPQTSYEDTGSVTIAGKKIENSDHQANGEQTMTEALEKSLNTGAIFAMRKIGFDLFSDYVKKFGFGEKTGFESEGENRGDIKNLIKKPVSEIYAATASFGQGLAVTPLQMVSAISAIANNGVLMKPYLVKEMIKSDGAKIVTQPETIRRIISEKAAVLLGGMMAKVVENGHGKKAAVKGYYVGGKTGTAQVPKKDGRGYEADAHIGSFGGFAPVDDPRFVMLVRIDQPRDTEWAESSAAPLFGELAEYMLNYWQVPKEK</sequence>